<gene>
    <name evidence="2" type="ORF">AVEN_135662_1</name>
</gene>
<proteinExistence type="predicted"/>
<dbReference type="AlphaFoldDB" id="A0A4Y2EKW6"/>
<sequence>MDLSASQESAGIHHVTTFSSSTAWADVLMAGNVKIQVKYESDNPPLCCAVLPLNKEFAVGWSDGIIEVRDTTTFSVKGILEGPDNLAVTCISVDDDKSRPKLLASYASGHTILWDIRKGQKLYTIRDDRQTLINAFSVDRTCFAVSGSDAKIQIHDTDTAEEQLVLQGTLDPETMDGHTNRVFALRFHPTKQYELLSGGWDDTVQYWDVRYPYSSKKIHGPHICGAGGIEFMGEDKFATASWRRKDSLQVWEYDTGLLLDTIKPDDENCFLYCCRHLESEDVLLVGGSHRNMLRIVDINAKMTISSIWNLKGAVYFVKELPKIDPMSFSRSFCFCSENSFYIAQTDS</sequence>
<dbReference type="EMBL" id="BGPR01000612">
    <property type="protein sequence ID" value="GBM28494.1"/>
    <property type="molecule type" value="Genomic_DNA"/>
</dbReference>
<comment type="caution">
    <text evidence="2">The sequence shown here is derived from an EMBL/GenBank/DDBJ whole genome shotgun (WGS) entry which is preliminary data.</text>
</comment>
<dbReference type="Gene3D" id="2.130.10.10">
    <property type="entry name" value="YVTN repeat-like/Quinoprotein amine dehydrogenase"/>
    <property type="match status" value="1"/>
</dbReference>
<name>A0A4Y2EKW6_ARAVE</name>
<dbReference type="InterPro" id="IPR001680">
    <property type="entry name" value="WD40_rpt"/>
</dbReference>
<feature type="repeat" description="WD" evidence="1">
    <location>
        <begin position="175"/>
        <end position="210"/>
    </location>
</feature>
<evidence type="ECO:0000256" key="1">
    <source>
        <dbReference type="PROSITE-ProRule" id="PRU00221"/>
    </source>
</evidence>
<dbReference type="Proteomes" id="UP000499080">
    <property type="component" value="Unassembled WGS sequence"/>
</dbReference>
<dbReference type="PROSITE" id="PS50082">
    <property type="entry name" value="WD_REPEATS_2"/>
    <property type="match status" value="1"/>
</dbReference>
<dbReference type="PANTHER" id="PTHR47822">
    <property type="entry name" value="CARBOHYDRATE BINDING DOMAIN CONTAINING PROTEIN"/>
    <property type="match status" value="1"/>
</dbReference>
<dbReference type="SUPFAM" id="SSF50978">
    <property type="entry name" value="WD40 repeat-like"/>
    <property type="match status" value="1"/>
</dbReference>
<evidence type="ECO:0000313" key="3">
    <source>
        <dbReference type="Proteomes" id="UP000499080"/>
    </source>
</evidence>
<protein>
    <submittedName>
        <fullName evidence="2">Uncharacterized protein</fullName>
    </submittedName>
</protein>
<dbReference type="InterPro" id="IPR036322">
    <property type="entry name" value="WD40_repeat_dom_sf"/>
</dbReference>
<keyword evidence="3" id="KW-1185">Reference proteome</keyword>
<dbReference type="PANTHER" id="PTHR47822:SF2">
    <property type="entry name" value="F-BOX AND WD-40 DOMAIN PROTEIN 7"/>
    <property type="match status" value="1"/>
</dbReference>
<accession>A0A4Y2EKW6</accession>
<organism evidence="2 3">
    <name type="scientific">Araneus ventricosus</name>
    <name type="common">Orbweaver spider</name>
    <name type="synonym">Epeira ventricosa</name>
    <dbReference type="NCBI Taxonomy" id="182803"/>
    <lineage>
        <taxon>Eukaryota</taxon>
        <taxon>Metazoa</taxon>
        <taxon>Ecdysozoa</taxon>
        <taxon>Arthropoda</taxon>
        <taxon>Chelicerata</taxon>
        <taxon>Arachnida</taxon>
        <taxon>Araneae</taxon>
        <taxon>Araneomorphae</taxon>
        <taxon>Entelegynae</taxon>
        <taxon>Araneoidea</taxon>
        <taxon>Araneidae</taxon>
        <taxon>Araneus</taxon>
    </lineage>
</organism>
<dbReference type="PROSITE" id="PS50294">
    <property type="entry name" value="WD_REPEATS_REGION"/>
    <property type="match status" value="1"/>
</dbReference>
<dbReference type="Pfam" id="PF00400">
    <property type="entry name" value="WD40"/>
    <property type="match status" value="1"/>
</dbReference>
<reference evidence="2 3" key="1">
    <citation type="journal article" date="2019" name="Sci. Rep.">
        <title>Orb-weaving spider Araneus ventricosus genome elucidates the spidroin gene catalogue.</title>
        <authorList>
            <person name="Kono N."/>
            <person name="Nakamura H."/>
            <person name="Ohtoshi R."/>
            <person name="Moran D.A.P."/>
            <person name="Shinohara A."/>
            <person name="Yoshida Y."/>
            <person name="Fujiwara M."/>
            <person name="Mori M."/>
            <person name="Tomita M."/>
            <person name="Arakawa K."/>
        </authorList>
    </citation>
    <scope>NUCLEOTIDE SEQUENCE [LARGE SCALE GENOMIC DNA]</scope>
</reference>
<keyword evidence="1" id="KW-0853">WD repeat</keyword>
<dbReference type="SMART" id="SM00320">
    <property type="entry name" value="WD40"/>
    <property type="match status" value="4"/>
</dbReference>
<dbReference type="OrthoDB" id="10251741at2759"/>
<evidence type="ECO:0000313" key="2">
    <source>
        <dbReference type="EMBL" id="GBM28494.1"/>
    </source>
</evidence>
<dbReference type="InterPro" id="IPR015943">
    <property type="entry name" value="WD40/YVTN_repeat-like_dom_sf"/>
</dbReference>